<comment type="subcellular location">
    <subcellularLocation>
        <location evidence="1">Periplasm</location>
    </subcellularLocation>
</comment>
<comment type="cofactor">
    <cofactor evidence="8">
        <name>heme</name>
        <dbReference type="ChEBI" id="CHEBI:30413"/>
    </cofactor>
    <text evidence="8">Binds 2 heme groups.</text>
</comment>
<evidence type="ECO:0000256" key="5">
    <source>
        <dbReference type="ARBA" id="ARBA00022764"/>
    </source>
</evidence>
<dbReference type="Pfam" id="PF03150">
    <property type="entry name" value="CCP_MauG"/>
    <property type="match status" value="1"/>
</dbReference>
<dbReference type="PANTHER" id="PTHR30600">
    <property type="entry name" value="CYTOCHROME C PEROXIDASE-RELATED"/>
    <property type="match status" value="1"/>
</dbReference>
<keyword evidence="5" id="KW-0574">Periplasm</keyword>
<dbReference type="Gene3D" id="1.10.760.10">
    <property type="entry name" value="Cytochrome c-like domain"/>
    <property type="match status" value="2"/>
</dbReference>
<evidence type="ECO:0000256" key="7">
    <source>
        <dbReference type="ARBA" id="ARBA00023004"/>
    </source>
</evidence>
<evidence type="ECO:0000259" key="11">
    <source>
        <dbReference type="PROSITE" id="PS51007"/>
    </source>
</evidence>
<dbReference type="InterPro" id="IPR009056">
    <property type="entry name" value="Cyt_c-like_dom"/>
</dbReference>
<keyword evidence="4 10" id="KW-0732">Signal</keyword>
<feature type="binding site" description="axial binding residue" evidence="9">
    <location>
        <position position="70"/>
    </location>
    <ligand>
        <name>heme c</name>
        <dbReference type="ChEBI" id="CHEBI:61717"/>
        <label>1</label>
    </ligand>
    <ligandPart>
        <name>Fe</name>
        <dbReference type="ChEBI" id="CHEBI:18248"/>
    </ligandPart>
</feature>
<feature type="signal peptide" evidence="10">
    <location>
        <begin position="1"/>
        <end position="23"/>
    </location>
</feature>
<evidence type="ECO:0000256" key="10">
    <source>
        <dbReference type="SAM" id="SignalP"/>
    </source>
</evidence>
<dbReference type="RefSeq" id="WP_138238194.1">
    <property type="nucleotide sequence ID" value="NZ_VBRY01000002.1"/>
</dbReference>
<evidence type="ECO:0000313" key="13">
    <source>
        <dbReference type="Proteomes" id="UP000306585"/>
    </source>
</evidence>
<keyword evidence="6" id="KW-0560">Oxidoreductase</keyword>
<evidence type="ECO:0000256" key="3">
    <source>
        <dbReference type="ARBA" id="ARBA00022723"/>
    </source>
</evidence>
<keyword evidence="12" id="KW-0575">Peroxidase</keyword>
<feature type="binding site" description="axial binding residue" evidence="9">
    <location>
        <position position="214"/>
    </location>
    <ligand>
        <name>heme c</name>
        <dbReference type="ChEBI" id="CHEBI:61717"/>
        <label>2</label>
    </ligand>
    <ligandPart>
        <name>Fe</name>
        <dbReference type="ChEBI" id="CHEBI:18248"/>
    </ligandPart>
</feature>
<dbReference type="AlphaFoldDB" id="A0A5R9GU76"/>
<evidence type="ECO:0000256" key="9">
    <source>
        <dbReference type="PIRSR" id="PIRSR000294-2"/>
    </source>
</evidence>
<dbReference type="InterPro" id="IPR004852">
    <property type="entry name" value="Di-haem_cyt_c_peroxidsae"/>
</dbReference>
<dbReference type="InterPro" id="IPR051395">
    <property type="entry name" value="Cytochrome_c_Peroxidase/MauG"/>
</dbReference>
<dbReference type="GO" id="GO:0046872">
    <property type="term" value="F:metal ion binding"/>
    <property type="evidence" value="ECO:0007669"/>
    <property type="project" value="UniProtKB-KW"/>
</dbReference>
<comment type="caution">
    <text evidence="12">The sequence shown here is derived from an EMBL/GenBank/DDBJ whole genome shotgun (WGS) entry which is preliminary data.</text>
</comment>
<keyword evidence="2 8" id="KW-0349">Heme</keyword>
<evidence type="ECO:0000256" key="1">
    <source>
        <dbReference type="ARBA" id="ARBA00004418"/>
    </source>
</evidence>
<feature type="chain" id="PRO_5024398386" evidence="10">
    <location>
        <begin position="24"/>
        <end position="325"/>
    </location>
</feature>
<dbReference type="GO" id="GO:0042597">
    <property type="term" value="C:periplasmic space"/>
    <property type="evidence" value="ECO:0007669"/>
    <property type="project" value="UniProtKB-SubCell"/>
</dbReference>
<gene>
    <name evidence="12" type="ORF">FEF65_02375</name>
</gene>
<accession>A0A5R9GU76</accession>
<organism evidence="12 13">
    <name type="scientific">Mariprofundus erugo</name>
    <dbReference type="NCBI Taxonomy" id="2528639"/>
    <lineage>
        <taxon>Bacteria</taxon>
        <taxon>Pseudomonadati</taxon>
        <taxon>Pseudomonadota</taxon>
        <taxon>Candidatius Mariprofundia</taxon>
        <taxon>Mariprofundales</taxon>
        <taxon>Mariprofundaceae</taxon>
        <taxon>Mariprofundus</taxon>
    </lineage>
</organism>
<keyword evidence="7 9" id="KW-0408">Iron</keyword>
<dbReference type="OrthoDB" id="9805202at2"/>
<feature type="binding site" description="covalent" evidence="8">
    <location>
        <position position="210"/>
    </location>
    <ligand>
        <name>heme c</name>
        <dbReference type="ChEBI" id="CHEBI:61717"/>
        <label>2</label>
    </ligand>
</feature>
<dbReference type="GO" id="GO:0009055">
    <property type="term" value="F:electron transfer activity"/>
    <property type="evidence" value="ECO:0007669"/>
    <property type="project" value="InterPro"/>
</dbReference>
<evidence type="ECO:0000313" key="12">
    <source>
        <dbReference type="EMBL" id="TLS68575.1"/>
    </source>
</evidence>
<reference evidence="12 13" key="1">
    <citation type="journal article" date="2019" name="Appl. Environ. Microbiol.">
        <title>Environmental Evidence and Genomic Insight of Iron-oxidizing Bacteria Preference Towards More Corrosion Resistant Stainless Steel at Higher Salinities.</title>
        <authorList>
            <person name="Garrison C.E."/>
            <person name="Price K.A."/>
            <person name="Field E.K."/>
        </authorList>
    </citation>
    <scope>NUCLEOTIDE SEQUENCE [LARGE SCALE GENOMIC DNA]</scope>
    <source>
        <strain evidence="12 13">P3</strain>
    </source>
</reference>
<feature type="domain" description="Cytochrome c" evidence="11">
    <location>
        <begin position="44"/>
        <end position="152"/>
    </location>
</feature>
<dbReference type="InterPro" id="IPR026259">
    <property type="entry name" value="MauG/Cytc_peroxidase"/>
</dbReference>
<keyword evidence="3 9" id="KW-0479">Metal-binding</keyword>
<feature type="binding site" description="axial binding residue" evidence="9">
    <location>
        <position position="290"/>
    </location>
    <ligand>
        <name>heme c</name>
        <dbReference type="ChEBI" id="CHEBI:61717"/>
        <label>2</label>
    </ligand>
    <ligandPart>
        <name>Fe</name>
        <dbReference type="ChEBI" id="CHEBI:18248"/>
    </ligandPart>
</feature>
<dbReference type="PIRSF" id="PIRSF000294">
    <property type="entry name" value="Cytochrome-c_peroxidase"/>
    <property type="match status" value="1"/>
</dbReference>
<dbReference type="GO" id="GO:0004130">
    <property type="term" value="F:cytochrome-c peroxidase activity"/>
    <property type="evidence" value="ECO:0007669"/>
    <property type="project" value="TreeGrafter"/>
</dbReference>
<feature type="binding site" description="covalent" evidence="8">
    <location>
        <position position="213"/>
    </location>
    <ligand>
        <name>heme c</name>
        <dbReference type="ChEBI" id="CHEBI:61717"/>
        <label>2</label>
    </ligand>
</feature>
<evidence type="ECO:0000256" key="8">
    <source>
        <dbReference type="PIRSR" id="PIRSR000294-1"/>
    </source>
</evidence>
<evidence type="ECO:0000256" key="2">
    <source>
        <dbReference type="ARBA" id="ARBA00022617"/>
    </source>
</evidence>
<keyword evidence="13" id="KW-1185">Reference proteome</keyword>
<dbReference type="SUPFAM" id="SSF46626">
    <property type="entry name" value="Cytochrome c"/>
    <property type="match status" value="2"/>
</dbReference>
<dbReference type="EMBL" id="VBRY01000002">
    <property type="protein sequence ID" value="TLS68575.1"/>
    <property type="molecule type" value="Genomic_DNA"/>
</dbReference>
<dbReference type="PROSITE" id="PS51007">
    <property type="entry name" value="CYTC"/>
    <property type="match status" value="2"/>
</dbReference>
<feature type="binding site" description="covalent" evidence="8">
    <location>
        <position position="66"/>
    </location>
    <ligand>
        <name>heme c</name>
        <dbReference type="ChEBI" id="CHEBI:61717"/>
        <label>1</label>
    </ligand>
</feature>
<feature type="binding site" description="covalent" evidence="8">
    <location>
        <position position="69"/>
    </location>
    <ligand>
        <name>heme c</name>
        <dbReference type="ChEBI" id="CHEBI:61717"/>
        <label>1</label>
    </ligand>
</feature>
<dbReference type="PANTHER" id="PTHR30600:SF7">
    <property type="entry name" value="CYTOCHROME C PEROXIDASE-RELATED"/>
    <property type="match status" value="1"/>
</dbReference>
<evidence type="ECO:0000256" key="4">
    <source>
        <dbReference type="ARBA" id="ARBA00022729"/>
    </source>
</evidence>
<name>A0A5R9GU76_9PROT</name>
<comment type="PTM">
    <text evidence="8">Binds 2 heme groups per subunit.</text>
</comment>
<sequence length="325" mass="35326">MKTGLMICLTLILVCARSGIVLAQSERTISEIMPLEMPADLDPAKITLGKKLFHETRLSGDNSISCAHCHGLDTGGVDNLKHSFGVNGAEGGINTPTVYNSGLSIAQFWNGRAATLEDQVNGPTHNPIEMNSNWDQIIGKLKDDPAYVAAFNAIYGENGLTADHIRNAIAEFERSLVTIDSPFDRYLRGDKNALSEQARKGYELFRSYGCISCHQGANVGGNMFQVLGIFGDYFRDRGNPTDADLGRKAITGKASDLHKFKVPSLRLVTLTAPYFHDGSAQTLPEAIHVMVKYQLGRQISDADTALIIEFLKSLVGKLEPAGDNP</sequence>
<protein>
    <submittedName>
        <fullName evidence="12">Cytochrome-c peroxidase</fullName>
    </submittedName>
</protein>
<dbReference type="Proteomes" id="UP000306585">
    <property type="component" value="Unassembled WGS sequence"/>
</dbReference>
<dbReference type="GO" id="GO:0020037">
    <property type="term" value="F:heme binding"/>
    <property type="evidence" value="ECO:0007669"/>
    <property type="project" value="InterPro"/>
</dbReference>
<dbReference type="InterPro" id="IPR036909">
    <property type="entry name" value="Cyt_c-like_dom_sf"/>
</dbReference>
<evidence type="ECO:0000256" key="6">
    <source>
        <dbReference type="ARBA" id="ARBA00023002"/>
    </source>
</evidence>
<proteinExistence type="predicted"/>
<feature type="domain" description="Cytochrome c" evidence="11">
    <location>
        <begin position="196"/>
        <end position="315"/>
    </location>
</feature>